<dbReference type="Proteomes" id="UP000199643">
    <property type="component" value="Unassembled WGS sequence"/>
</dbReference>
<reference evidence="2" key="1">
    <citation type="submission" date="2016-10" db="EMBL/GenBank/DDBJ databases">
        <authorList>
            <person name="Varghese N."/>
            <person name="Submissions S."/>
        </authorList>
    </citation>
    <scope>NUCLEOTIDE SEQUENCE [LARGE SCALE GENOMIC DNA]</scope>
    <source>
        <strain evidence="2">DSM 17933</strain>
    </source>
</reference>
<proteinExistence type="predicted"/>
<evidence type="ECO:0000313" key="2">
    <source>
        <dbReference type="Proteomes" id="UP000199643"/>
    </source>
</evidence>
<name>A0A1G7TCB9_9SPHI</name>
<protein>
    <submittedName>
        <fullName evidence="1">Uncharacterized protein</fullName>
    </submittedName>
</protein>
<gene>
    <name evidence="1" type="ORF">SAMN05421827_105157</name>
</gene>
<dbReference type="EMBL" id="FNCH01000005">
    <property type="protein sequence ID" value="SDG32841.1"/>
    <property type="molecule type" value="Genomic_DNA"/>
</dbReference>
<organism evidence="1 2">
    <name type="scientific">Pedobacter terrae</name>
    <dbReference type="NCBI Taxonomy" id="405671"/>
    <lineage>
        <taxon>Bacteria</taxon>
        <taxon>Pseudomonadati</taxon>
        <taxon>Bacteroidota</taxon>
        <taxon>Sphingobacteriia</taxon>
        <taxon>Sphingobacteriales</taxon>
        <taxon>Sphingobacteriaceae</taxon>
        <taxon>Pedobacter</taxon>
    </lineage>
</organism>
<accession>A0A1G7TCB9</accession>
<keyword evidence="2" id="KW-1185">Reference proteome</keyword>
<evidence type="ECO:0000313" key="1">
    <source>
        <dbReference type="EMBL" id="SDG32841.1"/>
    </source>
</evidence>
<sequence length="77" mass="8916">MTVKLLEDEDELPIKQLIKAVNKKMEDVLRVVDALNLGRTEVKADGIYRIFNNGETVKIAEGNFKRRKVSEKRIKLF</sequence>
<dbReference type="STRING" id="405671.SAMN05421827_105157"/>
<dbReference type="AlphaFoldDB" id="A0A1G7TCB9"/>
<dbReference type="RefSeq" id="WP_090498844.1">
    <property type="nucleotide sequence ID" value="NZ_FNCH01000005.1"/>
</dbReference>
<dbReference type="OrthoDB" id="770710at2"/>